<dbReference type="InterPro" id="IPR010930">
    <property type="entry name" value="Flg_bb/hook_C_dom"/>
</dbReference>
<evidence type="ECO:0000256" key="1">
    <source>
        <dbReference type="ARBA" id="ARBA00004365"/>
    </source>
</evidence>
<reference evidence="11 12" key="1">
    <citation type="journal article" date="2020" name="Syst. Appl. Microbiol.">
        <title>Alienimonas chondri sp. nov., a novel planctomycete isolated from the biofilm of the red alga Chondrus crispus.</title>
        <authorList>
            <person name="Vitorino I."/>
            <person name="Albuquerque L."/>
            <person name="Wiegand S."/>
            <person name="Kallscheuer N."/>
            <person name="da Costa M.S."/>
            <person name="Lobo-da-Cunha A."/>
            <person name="Jogler C."/>
            <person name="Lage O.M."/>
        </authorList>
    </citation>
    <scope>NUCLEOTIDE SEQUENCE [LARGE SCALE GENOMIC DNA]</scope>
    <source>
        <strain evidence="11 12">LzC2</strain>
    </source>
</reference>
<feature type="domain" description="Flagellar hook-associated protein FlgK helical" evidence="10">
    <location>
        <begin position="83"/>
        <end position="313"/>
    </location>
</feature>
<feature type="coiled-coil region" evidence="7">
    <location>
        <begin position="152"/>
        <end position="179"/>
    </location>
</feature>
<evidence type="ECO:0000256" key="3">
    <source>
        <dbReference type="ARBA" id="ARBA00009677"/>
    </source>
</evidence>
<evidence type="ECO:0000256" key="6">
    <source>
        <dbReference type="ARBA" id="ARBA00023143"/>
    </source>
</evidence>
<dbReference type="Pfam" id="PF22638">
    <property type="entry name" value="FlgK_D1"/>
    <property type="match status" value="1"/>
</dbReference>
<dbReference type="InterPro" id="IPR053927">
    <property type="entry name" value="FlgK_helical"/>
</dbReference>
<keyword evidence="5" id="KW-0964">Secreted</keyword>
<evidence type="ECO:0000259" key="10">
    <source>
        <dbReference type="Pfam" id="PF22638"/>
    </source>
</evidence>
<keyword evidence="7" id="KW-0175">Coiled coil</keyword>
<comment type="similarity">
    <text evidence="3">Belongs to the flagella basal body rod proteins family.</text>
</comment>
<dbReference type="RefSeq" id="WP_171188644.1">
    <property type="nucleotide sequence ID" value="NZ_WTPX01000115.1"/>
</dbReference>
<sequence length="566" mass="58963">MSLNATLANSASALGVFTTGLAVSGNNLANAATPGFAREELQLTSGITQTGVRQSVNKHLESRLHAAATGAAGGGATAELFAGLERVLNELTDGDLSTSLSDFSAAVGAVVAEPTSSPLRQALLDEGAALAADFRSLNSRATDLNGDLYTRANELVGEANELIEEVRGLNERIMTLEKGRQSNSDAGQLRDQRYAAMQRLSEIVPLEYRETKFGTVELRSGDDWLLLGESTQQLELVSPDVDPQNPPHRLPFPRVRTSRTNSSLEGGGELGAVLKGGDEVVGGFLDDLDALAAGLIEAVNRVHAGGRGSEGHTDVTAARTVFDPAASLAASVGDHELPFPPEHGGFTLTVVNTATGAEVDTRIEIDLDGLGANDTTLNDLVASLDAVDGLSAGLDSQGVLRMTSASGREFHFADDTSGVLAGLGLNHFFDGRSSGDIGLSAELKANPNLLAVGRGGGPADNSNALAIADVLAGPLEHARDADLKGKTLDNRFAEIVGAVGRGAAAERALAEAATSHRDALASQREQFSGVSLDEEAVRIMELQRQYQASARVISVTDTLFDTLLNL</sequence>
<evidence type="ECO:0000256" key="2">
    <source>
        <dbReference type="ARBA" id="ARBA00004613"/>
    </source>
</evidence>
<evidence type="ECO:0000313" key="11">
    <source>
        <dbReference type="EMBL" id="NNJ27030.1"/>
    </source>
</evidence>
<dbReference type="SUPFAM" id="SSF64518">
    <property type="entry name" value="Phase 1 flagellin"/>
    <property type="match status" value="1"/>
</dbReference>
<dbReference type="EMBL" id="WTPX01000115">
    <property type="protein sequence ID" value="NNJ27030.1"/>
    <property type="molecule type" value="Genomic_DNA"/>
</dbReference>
<evidence type="ECO:0000259" key="9">
    <source>
        <dbReference type="Pfam" id="PF06429"/>
    </source>
</evidence>
<evidence type="ECO:0000256" key="7">
    <source>
        <dbReference type="SAM" id="Coils"/>
    </source>
</evidence>
<evidence type="ECO:0000256" key="5">
    <source>
        <dbReference type="ARBA" id="ARBA00022525"/>
    </source>
</evidence>
<proteinExistence type="inferred from homology"/>
<organism evidence="11 12">
    <name type="scientific">Alienimonas chondri</name>
    <dbReference type="NCBI Taxonomy" id="2681879"/>
    <lineage>
        <taxon>Bacteria</taxon>
        <taxon>Pseudomonadati</taxon>
        <taxon>Planctomycetota</taxon>
        <taxon>Planctomycetia</taxon>
        <taxon>Planctomycetales</taxon>
        <taxon>Planctomycetaceae</taxon>
        <taxon>Alienimonas</taxon>
    </lineage>
</organism>
<accession>A0ABX1VGP2</accession>
<keyword evidence="12" id="KW-1185">Reference proteome</keyword>
<evidence type="ECO:0000256" key="4">
    <source>
        <dbReference type="ARBA" id="ARBA00016244"/>
    </source>
</evidence>
<dbReference type="PANTHER" id="PTHR30033:SF2">
    <property type="entry name" value="FLAGELLAR HOOK PROTEIN"/>
    <property type="match status" value="1"/>
</dbReference>
<evidence type="ECO:0000313" key="12">
    <source>
        <dbReference type="Proteomes" id="UP000609651"/>
    </source>
</evidence>
<keyword evidence="11" id="KW-0969">Cilium</keyword>
<comment type="caution">
    <text evidence="11">The sequence shown here is derived from an EMBL/GenBank/DDBJ whole genome shotgun (WGS) entry which is preliminary data.</text>
</comment>
<dbReference type="InterPro" id="IPR019776">
    <property type="entry name" value="Flagellar_basal_body_rod_CS"/>
</dbReference>
<name>A0ABX1VGP2_9PLAN</name>
<evidence type="ECO:0000256" key="8">
    <source>
        <dbReference type="SAM" id="MobiDB-lite"/>
    </source>
</evidence>
<protein>
    <recommendedName>
        <fullName evidence="4">Flagellar hook-associated protein 1</fullName>
    </recommendedName>
</protein>
<dbReference type="PANTHER" id="PTHR30033">
    <property type="entry name" value="FLAGELLAR HOOK-ASSOCIATED PROTEIN 1"/>
    <property type="match status" value="1"/>
</dbReference>
<dbReference type="InterPro" id="IPR002371">
    <property type="entry name" value="FlgK"/>
</dbReference>
<dbReference type="PROSITE" id="PS00588">
    <property type="entry name" value="FLAGELLA_BB_ROD"/>
    <property type="match status" value="1"/>
</dbReference>
<feature type="domain" description="Flagellar basal-body/hook protein C-terminal" evidence="9">
    <location>
        <begin position="527"/>
        <end position="566"/>
    </location>
</feature>
<feature type="region of interest" description="Disordered" evidence="8">
    <location>
        <begin position="238"/>
        <end position="264"/>
    </location>
</feature>
<keyword evidence="11" id="KW-0282">Flagellum</keyword>
<keyword evidence="11" id="KW-0966">Cell projection</keyword>
<comment type="subcellular location">
    <subcellularLocation>
        <location evidence="1">Bacterial flagellum</location>
    </subcellularLocation>
    <subcellularLocation>
        <location evidence="2">Secreted</location>
    </subcellularLocation>
</comment>
<gene>
    <name evidence="11" type="primary">flgK</name>
    <name evidence="11" type="ORF">LzC2_31270</name>
</gene>
<dbReference type="Proteomes" id="UP000609651">
    <property type="component" value="Unassembled WGS sequence"/>
</dbReference>
<dbReference type="Pfam" id="PF06429">
    <property type="entry name" value="Flg_bbr_C"/>
    <property type="match status" value="1"/>
</dbReference>
<keyword evidence="6" id="KW-0975">Bacterial flagellum</keyword>